<dbReference type="Pfam" id="PF13202">
    <property type="entry name" value="EF-hand_5"/>
    <property type="match status" value="2"/>
</dbReference>
<evidence type="ECO:0000259" key="1">
    <source>
        <dbReference type="PROSITE" id="PS50222"/>
    </source>
</evidence>
<organism evidence="2 3">
    <name type="scientific">Solidesulfovibrio magneticus (strain ATCC 700980 / DSM 13731 / RS-1)</name>
    <name type="common">Desulfovibrio magneticus</name>
    <dbReference type="NCBI Taxonomy" id="573370"/>
    <lineage>
        <taxon>Bacteria</taxon>
        <taxon>Pseudomonadati</taxon>
        <taxon>Thermodesulfobacteriota</taxon>
        <taxon>Desulfovibrionia</taxon>
        <taxon>Desulfovibrionales</taxon>
        <taxon>Desulfovibrionaceae</taxon>
        <taxon>Solidesulfovibrio</taxon>
    </lineage>
</organism>
<dbReference type="KEGG" id="dma:DMR_06350"/>
<dbReference type="SUPFAM" id="SSF47473">
    <property type="entry name" value="EF-hand"/>
    <property type="match status" value="1"/>
</dbReference>
<dbReference type="STRING" id="573370.DMR_06350"/>
<dbReference type="eggNOG" id="ENOG503038Z">
    <property type="taxonomic scope" value="Bacteria"/>
</dbReference>
<dbReference type="PROSITE" id="PS00018">
    <property type="entry name" value="EF_HAND_1"/>
    <property type="match status" value="1"/>
</dbReference>
<dbReference type="CDD" id="cd00051">
    <property type="entry name" value="EFh"/>
    <property type="match status" value="1"/>
</dbReference>
<accession>C4XIW2</accession>
<dbReference type="InterPro" id="IPR011992">
    <property type="entry name" value="EF-hand-dom_pair"/>
</dbReference>
<reference evidence="2 3" key="1">
    <citation type="journal article" date="2009" name="Genome Res.">
        <title>Whole genome sequence of Desulfovibrio magneticus strain RS-1 revealed common gene clusters in magnetotactic bacteria.</title>
        <authorList>
            <person name="Nakazawa H."/>
            <person name="Arakaki A."/>
            <person name="Narita-Yamada S."/>
            <person name="Yashiro I."/>
            <person name="Jinno K."/>
            <person name="Aoki N."/>
            <person name="Tsuruyama A."/>
            <person name="Okamura Y."/>
            <person name="Tanikawa S."/>
            <person name="Fujita N."/>
            <person name="Takeyama H."/>
            <person name="Matsunaga T."/>
        </authorList>
    </citation>
    <scope>NUCLEOTIDE SEQUENCE [LARGE SCALE GENOMIC DNA]</scope>
    <source>
        <strain evidence="3">ATCC 700980 / DSM 13731 / RS-1</strain>
    </source>
</reference>
<dbReference type="Proteomes" id="UP000009071">
    <property type="component" value="Chromosome"/>
</dbReference>
<name>C4XIW2_SOLM1</name>
<feature type="domain" description="EF-hand" evidence="1">
    <location>
        <begin position="89"/>
        <end position="116"/>
    </location>
</feature>
<evidence type="ECO:0000313" key="2">
    <source>
        <dbReference type="EMBL" id="BAH74126.1"/>
    </source>
</evidence>
<dbReference type="AlphaFoldDB" id="C4XIW2"/>
<dbReference type="InterPro" id="IPR018247">
    <property type="entry name" value="EF_Hand_1_Ca_BS"/>
</dbReference>
<dbReference type="SUPFAM" id="SSF48452">
    <property type="entry name" value="TPR-like"/>
    <property type="match status" value="1"/>
</dbReference>
<dbReference type="GO" id="GO:0005509">
    <property type="term" value="F:calcium ion binding"/>
    <property type="evidence" value="ECO:0007669"/>
    <property type="project" value="InterPro"/>
</dbReference>
<evidence type="ECO:0000313" key="3">
    <source>
        <dbReference type="Proteomes" id="UP000009071"/>
    </source>
</evidence>
<feature type="domain" description="EF-hand" evidence="1">
    <location>
        <begin position="62"/>
        <end position="88"/>
    </location>
</feature>
<keyword evidence="3" id="KW-1185">Reference proteome</keyword>
<protein>
    <recommendedName>
        <fullName evidence="1">EF-hand domain-containing protein</fullName>
    </recommendedName>
</protein>
<dbReference type="EMBL" id="AP010904">
    <property type="protein sequence ID" value="BAH74126.1"/>
    <property type="molecule type" value="Genomic_DNA"/>
</dbReference>
<dbReference type="HOGENOM" id="CLU_1248976_0_0_7"/>
<dbReference type="InterPro" id="IPR002048">
    <property type="entry name" value="EF_hand_dom"/>
</dbReference>
<sequence>MFFFAGKARAPCPNVRPCAMAGPNRQPLPRRDPMKRALLKLAVLLTMLALAGTAHAWKKPPFKNVDKNGDGVIIFEEIVVFNSGLTMEVFAVIDLNKDGKIDPAEYAAMGGKTAKGKAAKPWWRCSSKEGSLLYKQGTDLLLAGKNAEAATVLRQALTTPLCVDYLSYAYYNLGVACMRLGDAPCAKANLEKARALNVNNTVPENNFGLDGWPRKPGVVGK</sequence>
<dbReference type="Gene3D" id="1.10.238.10">
    <property type="entry name" value="EF-hand"/>
    <property type="match status" value="1"/>
</dbReference>
<dbReference type="Gene3D" id="1.25.40.10">
    <property type="entry name" value="Tetratricopeptide repeat domain"/>
    <property type="match status" value="1"/>
</dbReference>
<gene>
    <name evidence="2" type="ordered locus">DMR_06350</name>
</gene>
<proteinExistence type="predicted"/>
<dbReference type="InterPro" id="IPR011990">
    <property type="entry name" value="TPR-like_helical_dom_sf"/>
</dbReference>
<dbReference type="PROSITE" id="PS50222">
    <property type="entry name" value="EF_HAND_2"/>
    <property type="match status" value="2"/>
</dbReference>